<evidence type="ECO:0000259" key="7">
    <source>
        <dbReference type="PROSITE" id="PS50118"/>
    </source>
</evidence>
<dbReference type="GO" id="GO:0003677">
    <property type="term" value="F:DNA binding"/>
    <property type="evidence" value="ECO:0007669"/>
    <property type="project" value="UniProtKB-UniRule"/>
</dbReference>
<evidence type="ECO:0000256" key="6">
    <source>
        <dbReference type="SAM" id="MobiDB-lite"/>
    </source>
</evidence>
<dbReference type="Gene3D" id="1.10.30.10">
    <property type="entry name" value="High mobility group box domain"/>
    <property type="match status" value="1"/>
</dbReference>
<keyword evidence="2 5" id="KW-0539">Nucleus</keyword>
<evidence type="ECO:0000256" key="2">
    <source>
        <dbReference type="ARBA" id="ARBA00023242"/>
    </source>
</evidence>
<evidence type="ECO:0000259" key="8">
    <source>
        <dbReference type="PROSITE" id="PS50234"/>
    </source>
</evidence>
<evidence type="ECO:0000256" key="1">
    <source>
        <dbReference type="ARBA" id="ARBA00023125"/>
    </source>
</evidence>
<sequence length="1046" mass="113564">MYSGHYGLCYYLQGGAVALPLLAVRADASIKDLAAQVKLIQTYVNDGTVAIEATYTFPIPARGAVCSFAMIKQDETRVVGVVKEKEDARKMYDAAVVAGQRASLLEQHTPDVFQVSVGNIQPQEQVKIELVYATELAEDEESDSIRFHLPVHIGSRYGVSPTAHRPSFRFISLWTSPSAFLTVGLSVEAQAPITKIGSPSHTVSTELGPDPSLPNFKDLPFSNYARVSLSSDAMLTKDFVLTVKSAGLDAPRCVAELHPSNETLALGLTLVPRFKLPDVSRQEFVLLVDRSGSMDGRRIEAAKKALVVMLRAIPHKDSLFQIVSFGSSCSSMWPGGSKPYNQETLLQATQYVDSMEANYGGTEIRVALNHCFRMRKTDRPLSILMLTDGDAWDVDGVLEECKTAVQGAPKNAYVRISVLGIGNSASTAMCEGIARVGNGVCMMVGEQEMNFTGKISRMLTATKAPPITDISVDWGQHAPDDDDDDFEVVNSPPKRDPVPPTKFNIFDESILDPLAIADHSTSVPPPPPVVLSPPPYLQQSPFKIRNLFPNVRLNVYAILQDKNVPKTVTVRGRTPDGANIELPIPVSLSHLPNAVGASPALHALAARKIIQDLEEGRHDVATSVGNPDDADLVARTVKGMVVRLGTTYSIASTHTSFVAVDESKPEMSLVTVAPVDFSSNAPPLRMYPGSVPSSLSLSSSRRALPSPPQPKLNSSVPAGRSRHRSGEFVVPSSLRGGSARLSMRSEAPPLLGQSSSSYAREAYATIATPPRQLDEFLLGQPSRDVASQFLPRGKPTPVSSRPPTGSKPLKPMQPPAQQQQQRVDPLEALARMQSFDGRFALRDVLTIVKLAPSASIEAVRAALAGTWSDGDIATLLAMAFLANKLGAEVERDAWEGVYQKAKQYLEDNSQPKPPANREQIPRHAPAFPFDLTMPKETKPKRKAAEKAEKGGRKKKDPNAPKRALSAYMFFSQAARKDVQAENPDASFGEVGKLLGAKWKEMDEEERKPYTDMAADDKIRAEREKNEYEASNKSANASGGDDDDDEE</sequence>
<feature type="region of interest" description="Disordered" evidence="6">
    <location>
        <begin position="691"/>
        <end position="733"/>
    </location>
</feature>
<gene>
    <name evidence="10" type="ORF">HMN09_00181800</name>
</gene>
<dbReference type="Pfam" id="PF08487">
    <property type="entry name" value="VIT"/>
    <property type="match status" value="1"/>
</dbReference>
<dbReference type="Gene3D" id="3.40.50.410">
    <property type="entry name" value="von Willebrand factor, type A domain"/>
    <property type="match status" value="1"/>
</dbReference>
<dbReference type="SMART" id="SM00327">
    <property type="entry name" value="VWA"/>
    <property type="match status" value="1"/>
</dbReference>
<dbReference type="EMBL" id="JACAZE010000002">
    <property type="protein sequence ID" value="KAF7320951.1"/>
    <property type="molecule type" value="Genomic_DNA"/>
</dbReference>
<evidence type="ECO:0000313" key="11">
    <source>
        <dbReference type="Proteomes" id="UP000613580"/>
    </source>
</evidence>
<dbReference type="FunFam" id="1.10.30.10:FF:000016">
    <property type="entry name" value="FACT complex subunit SSRP1"/>
    <property type="match status" value="1"/>
</dbReference>
<reference evidence="10" key="1">
    <citation type="submission" date="2020-05" db="EMBL/GenBank/DDBJ databases">
        <title>Mycena genomes resolve the evolution of fungal bioluminescence.</title>
        <authorList>
            <person name="Tsai I.J."/>
        </authorList>
    </citation>
    <scope>NUCLEOTIDE SEQUENCE</scope>
    <source>
        <strain evidence="10">110903Hualien_Pintung</strain>
    </source>
</reference>
<dbReference type="InterPro" id="IPR009071">
    <property type="entry name" value="HMG_box_dom"/>
</dbReference>
<dbReference type="InterPro" id="IPR002035">
    <property type="entry name" value="VWF_A"/>
</dbReference>
<organism evidence="10 11">
    <name type="scientific">Mycena chlorophos</name>
    <name type="common">Agaric fungus</name>
    <name type="synonym">Agaricus chlorophos</name>
    <dbReference type="NCBI Taxonomy" id="658473"/>
    <lineage>
        <taxon>Eukaryota</taxon>
        <taxon>Fungi</taxon>
        <taxon>Dikarya</taxon>
        <taxon>Basidiomycota</taxon>
        <taxon>Agaricomycotina</taxon>
        <taxon>Agaricomycetes</taxon>
        <taxon>Agaricomycetidae</taxon>
        <taxon>Agaricales</taxon>
        <taxon>Marasmiineae</taxon>
        <taxon>Mycenaceae</taxon>
        <taxon>Mycena</taxon>
    </lineage>
</organism>
<evidence type="ECO:0000259" key="9">
    <source>
        <dbReference type="PROSITE" id="PS51468"/>
    </source>
</evidence>
<comment type="subunit">
    <text evidence="4">Weakly associates with the stable SPT16-POB3 heterodimer to form the FACT complex.</text>
</comment>
<dbReference type="SMART" id="SM00609">
    <property type="entry name" value="VIT"/>
    <property type="match status" value="1"/>
</dbReference>
<evidence type="ECO:0000313" key="10">
    <source>
        <dbReference type="EMBL" id="KAF7320951.1"/>
    </source>
</evidence>
<feature type="region of interest" description="Disordered" evidence="6">
    <location>
        <begin position="998"/>
        <end position="1046"/>
    </location>
</feature>
<dbReference type="PANTHER" id="PTHR45737:SF6">
    <property type="entry name" value="VON WILLEBRAND FACTOR A DOMAIN-CONTAINING PROTEIN 5A"/>
    <property type="match status" value="1"/>
</dbReference>
<evidence type="ECO:0000256" key="3">
    <source>
        <dbReference type="ARBA" id="ARBA00043963"/>
    </source>
</evidence>
<accession>A0A8H6TQH7</accession>
<dbReference type="Proteomes" id="UP000613580">
    <property type="component" value="Unassembled WGS sequence"/>
</dbReference>
<evidence type="ECO:0000256" key="4">
    <source>
        <dbReference type="ARBA" id="ARBA00064996"/>
    </source>
</evidence>
<feature type="domain" description="VIT" evidence="9">
    <location>
        <begin position="5"/>
        <end position="134"/>
    </location>
</feature>
<dbReference type="InterPro" id="IPR036910">
    <property type="entry name" value="HMG_box_dom_sf"/>
</dbReference>
<feature type="region of interest" description="Disordered" evidence="6">
    <location>
        <begin position="905"/>
        <end position="961"/>
    </location>
</feature>
<feature type="DNA-binding region" description="HMG box" evidence="5">
    <location>
        <begin position="960"/>
        <end position="1028"/>
    </location>
</feature>
<keyword evidence="11" id="KW-1185">Reference proteome</keyword>
<dbReference type="SUPFAM" id="SSF47095">
    <property type="entry name" value="HMG-box"/>
    <property type="match status" value="1"/>
</dbReference>
<feature type="region of interest" description="Disordered" evidence="6">
    <location>
        <begin position="786"/>
        <end position="821"/>
    </location>
</feature>
<name>A0A8H6TQH7_MYCCL</name>
<feature type="domain" description="VWFA" evidence="8">
    <location>
        <begin position="283"/>
        <end position="462"/>
    </location>
</feature>
<dbReference type="SMART" id="SM00398">
    <property type="entry name" value="HMG"/>
    <property type="match status" value="1"/>
</dbReference>
<dbReference type="PROSITE" id="PS51468">
    <property type="entry name" value="VIT"/>
    <property type="match status" value="1"/>
</dbReference>
<proteinExistence type="inferred from homology"/>
<comment type="similarity">
    <text evidence="3">Belongs to the NHP6 family.</text>
</comment>
<dbReference type="PROSITE" id="PS50234">
    <property type="entry name" value="VWFA"/>
    <property type="match status" value="1"/>
</dbReference>
<dbReference type="PANTHER" id="PTHR45737">
    <property type="entry name" value="VON WILLEBRAND FACTOR A DOMAIN-CONTAINING PROTEIN 5A"/>
    <property type="match status" value="1"/>
</dbReference>
<protein>
    <submittedName>
        <fullName evidence="10">Uncharacterized protein</fullName>
    </submittedName>
</protein>
<dbReference type="InterPro" id="IPR013694">
    <property type="entry name" value="VIT"/>
</dbReference>
<dbReference type="SUPFAM" id="SSF53300">
    <property type="entry name" value="vWA-like"/>
    <property type="match status" value="1"/>
</dbReference>
<feature type="domain" description="HMG box" evidence="7">
    <location>
        <begin position="960"/>
        <end position="1028"/>
    </location>
</feature>
<evidence type="ECO:0000256" key="5">
    <source>
        <dbReference type="PROSITE-ProRule" id="PRU00267"/>
    </source>
</evidence>
<keyword evidence="1 5" id="KW-0238">DNA-binding</keyword>
<dbReference type="CDD" id="cd01390">
    <property type="entry name" value="HMG-box_NHP6-like"/>
    <property type="match status" value="1"/>
</dbReference>
<dbReference type="InterPro" id="IPR036465">
    <property type="entry name" value="vWFA_dom_sf"/>
</dbReference>
<feature type="compositionally biased region" description="Basic and acidic residues" evidence="6">
    <location>
        <begin position="998"/>
        <end position="1029"/>
    </location>
</feature>
<dbReference type="PROSITE" id="PS50118">
    <property type="entry name" value="HMG_BOX_2"/>
    <property type="match status" value="1"/>
</dbReference>
<comment type="caution">
    <text evidence="10">The sequence shown here is derived from an EMBL/GenBank/DDBJ whole genome shotgun (WGS) entry which is preliminary data.</text>
</comment>
<dbReference type="Pfam" id="PF00505">
    <property type="entry name" value="HMG_box"/>
    <property type="match status" value="1"/>
</dbReference>
<dbReference type="AlphaFoldDB" id="A0A8H6TQH7"/>
<dbReference type="Pfam" id="PF13768">
    <property type="entry name" value="VWA_3"/>
    <property type="match status" value="1"/>
</dbReference>
<feature type="compositionally biased region" description="Low complexity" evidence="6">
    <location>
        <begin position="691"/>
        <end position="704"/>
    </location>
</feature>
<dbReference type="GO" id="GO:0005634">
    <property type="term" value="C:nucleus"/>
    <property type="evidence" value="ECO:0007669"/>
    <property type="project" value="UniProtKB-UniRule"/>
</dbReference>
<feature type="compositionally biased region" description="Basic and acidic residues" evidence="6">
    <location>
        <begin position="933"/>
        <end position="950"/>
    </location>
</feature>
<dbReference type="OrthoDB" id="1729737at2759"/>